<evidence type="ECO:0000313" key="3">
    <source>
        <dbReference type="Proteomes" id="UP000008792"/>
    </source>
</evidence>
<gene>
    <name evidence="2" type="primary">Dvir\GJ25629</name>
    <name evidence="2" type="ORF">Dvir_GJ25629</name>
</gene>
<dbReference type="OrthoDB" id="7830672at2759"/>
<dbReference type="Proteomes" id="UP000008792">
    <property type="component" value="Unassembled WGS sequence"/>
</dbReference>
<organism evidence="2 3">
    <name type="scientific">Drosophila virilis</name>
    <name type="common">Fruit fly</name>
    <dbReference type="NCBI Taxonomy" id="7244"/>
    <lineage>
        <taxon>Eukaryota</taxon>
        <taxon>Metazoa</taxon>
        <taxon>Ecdysozoa</taxon>
        <taxon>Arthropoda</taxon>
        <taxon>Hexapoda</taxon>
        <taxon>Insecta</taxon>
        <taxon>Pterygota</taxon>
        <taxon>Neoptera</taxon>
        <taxon>Endopterygota</taxon>
        <taxon>Diptera</taxon>
        <taxon>Brachycera</taxon>
        <taxon>Muscomorpha</taxon>
        <taxon>Ephydroidea</taxon>
        <taxon>Drosophilidae</taxon>
        <taxon>Drosophila</taxon>
    </lineage>
</organism>
<evidence type="ECO:0000313" key="1">
    <source>
        <dbReference type="EMBL" id="KRF85747.1"/>
    </source>
</evidence>
<reference evidence="2 3" key="1">
    <citation type="journal article" date="2007" name="Nature">
        <title>Evolution of genes and genomes on the Drosophila phylogeny.</title>
        <authorList>
            <consortium name="Drosophila 12 Genomes Consortium"/>
            <person name="Clark A.G."/>
            <person name="Eisen M.B."/>
            <person name="Smith D.R."/>
            <person name="Bergman C.M."/>
            <person name="Oliver B."/>
            <person name="Markow T.A."/>
            <person name="Kaufman T.C."/>
            <person name="Kellis M."/>
            <person name="Gelbart W."/>
            <person name="Iyer V.N."/>
            <person name="Pollard D.A."/>
            <person name="Sackton T.B."/>
            <person name="Larracuente A.M."/>
            <person name="Singh N.D."/>
            <person name="Abad J.P."/>
            <person name="Abt D.N."/>
            <person name="Adryan B."/>
            <person name="Aguade M."/>
            <person name="Akashi H."/>
            <person name="Anderson W.W."/>
            <person name="Aquadro C.F."/>
            <person name="Ardell D.H."/>
            <person name="Arguello R."/>
            <person name="Artieri C.G."/>
            <person name="Barbash D.A."/>
            <person name="Barker D."/>
            <person name="Barsanti P."/>
            <person name="Batterham P."/>
            <person name="Batzoglou S."/>
            <person name="Begun D."/>
            <person name="Bhutkar A."/>
            <person name="Blanco E."/>
            <person name="Bosak S.A."/>
            <person name="Bradley R.K."/>
            <person name="Brand A.D."/>
            <person name="Brent M.R."/>
            <person name="Brooks A.N."/>
            <person name="Brown R.H."/>
            <person name="Butlin R.K."/>
            <person name="Caggese C."/>
            <person name="Calvi B.R."/>
            <person name="Bernardo de Carvalho A."/>
            <person name="Caspi A."/>
            <person name="Castrezana S."/>
            <person name="Celniker S.E."/>
            <person name="Chang J.L."/>
            <person name="Chapple C."/>
            <person name="Chatterji S."/>
            <person name="Chinwalla A."/>
            <person name="Civetta A."/>
            <person name="Clifton S.W."/>
            <person name="Comeron J.M."/>
            <person name="Costello J.C."/>
            <person name="Coyne J.A."/>
            <person name="Daub J."/>
            <person name="David R.G."/>
            <person name="Delcher A.L."/>
            <person name="Delehaunty K."/>
            <person name="Do C.B."/>
            <person name="Ebling H."/>
            <person name="Edwards K."/>
            <person name="Eickbush T."/>
            <person name="Evans J.D."/>
            <person name="Filipski A."/>
            <person name="Findeiss S."/>
            <person name="Freyhult E."/>
            <person name="Fulton L."/>
            <person name="Fulton R."/>
            <person name="Garcia A.C."/>
            <person name="Gardiner A."/>
            <person name="Garfield D.A."/>
            <person name="Garvin B.E."/>
            <person name="Gibson G."/>
            <person name="Gilbert D."/>
            <person name="Gnerre S."/>
            <person name="Godfrey J."/>
            <person name="Good R."/>
            <person name="Gotea V."/>
            <person name="Gravely B."/>
            <person name="Greenberg A.J."/>
            <person name="Griffiths-Jones S."/>
            <person name="Gross S."/>
            <person name="Guigo R."/>
            <person name="Gustafson E.A."/>
            <person name="Haerty W."/>
            <person name="Hahn M.W."/>
            <person name="Halligan D.L."/>
            <person name="Halpern A.L."/>
            <person name="Halter G.M."/>
            <person name="Han M.V."/>
            <person name="Heger A."/>
            <person name="Hillier L."/>
            <person name="Hinrichs A.S."/>
            <person name="Holmes I."/>
            <person name="Hoskins R.A."/>
            <person name="Hubisz M.J."/>
            <person name="Hultmark D."/>
            <person name="Huntley M.A."/>
            <person name="Jaffe D.B."/>
            <person name="Jagadeeshan S."/>
            <person name="Jeck W.R."/>
            <person name="Johnson J."/>
            <person name="Jones C.D."/>
            <person name="Jordan W.C."/>
            <person name="Karpen G.H."/>
            <person name="Kataoka E."/>
            <person name="Keightley P.D."/>
            <person name="Kheradpour P."/>
            <person name="Kirkness E.F."/>
            <person name="Koerich L.B."/>
            <person name="Kristiansen K."/>
            <person name="Kudrna D."/>
            <person name="Kulathinal R.J."/>
            <person name="Kumar S."/>
            <person name="Kwok R."/>
            <person name="Lander E."/>
            <person name="Langley C.H."/>
            <person name="Lapoint R."/>
            <person name="Lazzaro B.P."/>
            <person name="Lee S.J."/>
            <person name="Levesque L."/>
            <person name="Li R."/>
            <person name="Lin C.F."/>
            <person name="Lin M.F."/>
            <person name="Lindblad-Toh K."/>
            <person name="Llopart A."/>
            <person name="Long M."/>
            <person name="Low L."/>
            <person name="Lozovsky E."/>
            <person name="Lu J."/>
            <person name="Luo M."/>
            <person name="Machado C.A."/>
            <person name="Makalowski W."/>
            <person name="Marzo M."/>
            <person name="Matsuda M."/>
            <person name="Matzkin L."/>
            <person name="McAllister B."/>
            <person name="McBride C.S."/>
            <person name="McKernan B."/>
            <person name="McKernan K."/>
            <person name="Mendez-Lago M."/>
            <person name="Minx P."/>
            <person name="Mollenhauer M.U."/>
            <person name="Montooth K."/>
            <person name="Mount S.M."/>
            <person name="Mu X."/>
            <person name="Myers E."/>
            <person name="Negre B."/>
            <person name="Newfeld S."/>
            <person name="Nielsen R."/>
            <person name="Noor M.A."/>
            <person name="O'Grady P."/>
            <person name="Pachter L."/>
            <person name="Papaceit M."/>
            <person name="Parisi M.J."/>
            <person name="Parisi M."/>
            <person name="Parts L."/>
            <person name="Pedersen J.S."/>
            <person name="Pesole G."/>
            <person name="Phillippy A.M."/>
            <person name="Ponting C.P."/>
            <person name="Pop M."/>
            <person name="Porcelli D."/>
            <person name="Powell J.R."/>
            <person name="Prohaska S."/>
            <person name="Pruitt K."/>
            <person name="Puig M."/>
            <person name="Quesneville H."/>
            <person name="Ram K.R."/>
            <person name="Rand D."/>
            <person name="Rasmussen M.D."/>
            <person name="Reed L.K."/>
            <person name="Reenan R."/>
            <person name="Reily A."/>
            <person name="Remington K.A."/>
            <person name="Rieger T.T."/>
            <person name="Ritchie M.G."/>
            <person name="Robin C."/>
            <person name="Rogers Y.H."/>
            <person name="Rohde C."/>
            <person name="Rozas J."/>
            <person name="Rubenfield M.J."/>
            <person name="Ruiz A."/>
            <person name="Russo S."/>
            <person name="Salzberg S.L."/>
            <person name="Sanchez-Gracia A."/>
            <person name="Saranga D.J."/>
            <person name="Sato H."/>
            <person name="Schaeffer S.W."/>
            <person name="Schatz M.C."/>
            <person name="Schlenke T."/>
            <person name="Schwartz R."/>
            <person name="Segarra C."/>
            <person name="Singh R.S."/>
            <person name="Sirot L."/>
            <person name="Sirota M."/>
            <person name="Sisneros N.B."/>
            <person name="Smith C.D."/>
            <person name="Smith T.F."/>
            <person name="Spieth J."/>
            <person name="Stage D.E."/>
            <person name="Stark A."/>
            <person name="Stephan W."/>
            <person name="Strausberg R.L."/>
            <person name="Strempel S."/>
            <person name="Sturgill D."/>
            <person name="Sutton G."/>
            <person name="Sutton G.G."/>
            <person name="Tao W."/>
            <person name="Teichmann S."/>
            <person name="Tobari Y.N."/>
            <person name="Tomimura Y."/>
            <person name="Tsolas J.M."/>
            <person name="Valente V.L."/>
            <person name="Venter E."/>
            <person name="Venter J.C."/>
            <person name="Vicario S."/>
            <person name="Vieira F.G."/>
            <person name="Vilella A.J."/>
            <person name="Villasante A."/>
            <person name="Walenz B."/>
            <person name="Wang J."/>
            <person name="Wasserman M."/>
            <person name="Watts T."/>
            <person name="Wilson D."/>
            <person name="Wilson R.K."/>
            <person name="Wing R.A."/>
            <person name="Wolfner M.F."/>
            <person name="Wong A."/>
            <person name="Wong G.K."/>
            <person name="Wu C.I."/>
            <person name="Wu G."/>
            <person name="Yamamoto D."/>
            <person name="Yang H.P."/>
            <person name="Yang S.P."/>
            <person name="Yorke J.A."/>
            <person name="Yoshida K."/>
            <person name="Zdobnov E."/>
            <person name="Zhang P."/>
            <person name="Zhang Y."/>
            <person name="Zimin A.V."/>
            <person name="Baldwin J."/>
            <person name="Abdouelleil A."/>
            <person name="Abdulkadir J."/>
            <person name="Abebe A."/>
            <person name="Abera B."/>
            <person name="Abreu J."/>
            <person name="Acer S.C."/>
            <person name="Aftuck L."/>
            <person name="Alexander A."/>
            <person name="An P."/>
            <person name="Anderson E."/>
            <person name="Anderson S."/>
            <person name="Arachi H."/>
            <person name="Azer M."/>
            <person name="Bachantsang P."/>
            <person name="Barry A."/>
            <person name="Bayul T."/>
            <person name="Berlin A."/>
            <person name="Bessette D."/>
            <person name="Bloom T."/>
            <person name="Blye J."/>
            <person name="Boguslavskiy L."/>
            <person name="Bonnet C."/>
            <person name="Boukhgalter B."/>
            <person name="Bourzgui I."/>
            <person name="Brown A."/>
            <person name="Cahill P."/>
            <person name="Channer S."/>
            <person name="Cheshatsang Y."/>
            <person name="Chuda L."/>
            <person name="Citroen M."/>
            <person name="Collymore A."/>
            <person name="Cooke P."/>
            <person name="Costello M."/>
            <person name="D'Aco K."/>
            <person name="Daza R."/>
            <person name="De Haan G."/>
            <person name="DeGray S."/>
            <person name="DeMaso C."/>
            <person name="Dhargay N."/>
            <person name="Dooley K."/>
            <person name="Dooley E."/>
            <person name="Doricent M."/>
            <person name="Dorje P."/>
            <person name="Dorjee K."/>
            <person name="Dupes A."/>
            <person name="Elong R."/>
            <person name="Falk J."/>
            <person name="Farina A."/>
            <person name="Faro S."/>
            <person name="Ferguson D."/>
            <person name="Fisher S."/>
            <person name="Foley C.D."/>
            <person name="Franke A."/>
            <person name="Friedrich D."/>
            <person name="Gadbois L."/>
            <person name="Gearin G."/>
            <person name="Gearin C.R."/>
            <person name="Giannoukos G."/>
            <person name="Goode T."/>
            <person name="Graham J."/>
            <person name="Grandbois E."/>
            <person name="Grewal S."/>
            <person name="Gyaltsen K."/>
            <person name="Hafez N."/>
            <person name="Hagos B."/>
            <person name="Hall J."/>
            <person name="Henson C."/>
            <person name="Hollinger A."/>
            <person name="Honan T."/>
            <person name="Huard M.D."/>
            <person name="Hughes L."/>
            <person name="Hurhula B."/>
            <person name="Husby M.E."/>
            <person name="Kamat A."/>
            <person name="Kanga B."/>
            <person name="Kashin S."/>
            <person name="Khazanovich D."/>
            <person name="Kisner P."/>
            <person name="Lance K."/>
            <person name="Lara M."/>
            <person name="Lee W."/>
            <person name="Lennon N."/>
            <person name="Letendre F."/>
            <person name="LeVine R."/>
            <person name="Lipovsky A."/>
            <person name="Liu X."/>
            <person name="Liu J."/>
            <person name="Liu S."/>
            <person name="Lokyitsang T."/>
            <person name="Lokyitsang Y."/>
            <person name="Lubonja R."/>
            <person name="Lui A."/>
            <person name="MacDonald P."/>
            <person name="Magnisalis V."/>
            <person name="Maru K."/>
            <person name="Matthews C."/>
            <person name="McCusker W."/>
            <person name="McDonough S."/>
            <person name="Mehta T."/>
            <person name="Meldrim J."/>
            <person name="Meneus L."/>
            <person name="Mihai O."/>
            <person name="Mihalev A."/>
            <person name="Mihova T."/>
            <person name="Mittelman R."/>
            <person name="Mlenga V."/>
            <person name="Montmayeur A."/>
            <person name="Mulrain L."/>
            <person name="Navidi A."/>
            <person name="Naylor J."/>
            <person name="Negash T."/>
            <person name="Nguyen T."/>
            <person name="Nguyen N."/>
            <person name="Nicol R."/>
            <person name="Norbu C."/>
            <person name="Norbu N."/>
            <person name="Novod N."/>
            <person name="O'Neill B."/>
            <person name="Osman S."/>
            <person name="Markiewicz E."/>
            <person name="Oyono O.L."/>
            <person name="Patti C."/>
            <person name="Phunkhang P."/>
            <person name="Pierre F."/>
            <person name="Priest M."/>
            <person name="Raghuraman S."/>
            <person name="Rege F."/>
            <person name="Reyes R."/>
            <person name="Rise C."/>
            <person name="Rogov P."/>
            <person name="Ross K."/>
            <person name="Ryan E."/>
            <person name="Settipalli S."/>
            <person name="Shea T."/>
            <person name="Sherpa N."/>
            <person name="Shi L."/>
            <person name="Shih D."/>
            <person name="Sparrow T."/>
            <person name="Spaulding J."/>
            <person name="Stalker J."/>
            <person name="Stange-Thomann N."/>
            <person name="Stavropoulos S."/>
            <person name="Stone C."/>
            <person name="Strader C."/>
            <person name="Tesfaye S."/>
            <person name="Thomson T."/>
            <person name="Thoulutsang Y."/>
            <person name="Thoulutsang D."/>
            <person name="Topham K."/>
            <person name="Topping I."/>
            <person name="Tsamla T."/>
            <person name="Vassiliev H."/>
            <person name="Vo A."/>
            <person name="Wangchuk T."/>
            <person name="Wangdi T."/>
            <person name="Weiand M."/>
            <person name="Wilkinson J."/>
            <person name="Wilson A."/>
            <person name="Yadav S."/>
            <person name="Young G."/>
            <person name="Yu Q."/>
            <person name="Zembek L."/>
            <person name="Zhong D."/>
            <person name="Zimmer A."/>
            <person name="Zwirko Z."/>
            <person name="Jaffe D.B."/>
            <person name="Alvarez P."/>
            <person name="Brockman W."/>
            <person name="Butler J."/>
            <person name="Chin C."/>
            <person name="Gnerre S."/>
            <person name="Grabherr M."/>
            <person name="Kleber M."/>
            <person name="Mauceli E."/>
            <person name="MacCallum I."/>
        </authorList>
    </citation>
    <scope>NUCLEOTIDE SEQUENCE [LARGE SCALE GENOMIC DNA]</scope>
    <source>
        <strain evidence="2">TSC#15010-1051.87</strain>
        <strain evidence="3">Tucson 15010-1051.87</strain>
    </source>
</reference>
<proteinExistence type="predicted"/>
<reference evidence="2" key="3">
    <citation type="submission" date="2015-11" db="EMBL/GenBank/DDBJ databases">
        <authorList>
            <consortium name="FlyBase"/>
        </authorList>
    </citation>
    <scope>NUCLEOTIDE SEQUENCE</scope>
    <source>
        <strain evidence="2">TSC#15010-1051.87</strain>
    </source>
</reference>
<sequence length="68" mass="7744">MELVEATEAAPRSNRIRGLRDSLVWFFSLPAVQYAQVSVVVLGDLLALSSLYPSHSMYIARPFLIWKY</sequence>
<dbReference type="AlphaFoldDB" id="A0A0Q9WXM9"/>
<dbReference type="KEGG" id="dvi:26530399"/>
<accession>A0A0Q9WXM9</accession>
<evidence type="ECO:0000313" key="2">
    <source>
        <dbReference type="EMBL" id="KRF85748.1"/>
    </source>
</evidence>
<dbReference type="InParanoid" id="A0A0Q9WXM9"/>
<name>A0A0Q9WXM9_DROVI</name>
<keyword evidence="3" id="KW-1185">Reference proteome</keyword>
<protein>
    <submittedName>
        <fullName evidence="1">Uncharacterized protein, isoform A</fullName>
    </submittedName>
    <submittedName>
        <fullName evidence="2">Uncharacterized protein, isoform B</fullName>
    </submittedName>
</protein>
<reference evidence="2" key="2">
    <citation type="journal article" date="2008" name="Bioinformatics">
        <title>Assembly reconciliation.</title>
        <authorList>
            <person name="Zimin A.V."/>
            <person name="Smith D.R."/>
            <person name="Sutton G."/>
            <person name="Yorke J.A."/>
        </authorList>
    </citation>
    <scope>NUCLEOTIDE SEQUENCE</scope>
    <source>
        <strain evidence="2">TSC#15010-1051.87</strain>
    </source>
</reference>
<dbReference type="EMBL" id="CH940659">
    <property type="protein sequence ID" value="KRF85748.1"/>
    <property type="molecule type" value="Genomic_DNA"/>
</dbReference>
<dbReference type="EMBL" id="CH940659">
    <property type="protein sequence ID" value="KRF85747.1"/>
    <property type="molecule type" value="Genomic_DNA"/>
</dbReference>